<keyword evidence="3" id="KW-0238">DNA-binding</keyword>
<proteinExistence type="inferred from homology"/>
<dbReference type="InterPro" id="IPR005119">
    <property type="entry name" value="LysR_subst-bd"/>
</dbReference>
<dbReference type="SUPFAM" id="SSF46785">
    <property type="entry name" value="Winged helix' DNA-binding domain"/>
    <property type="match status" value="1"/>
</dbReference>
<dbReference type="SUPFAM" id="SSF53850">
    <property type="entry name" value="Periplasmic binding protein-like II"/>
    <property type="match status" value="1"/>
</dbReference>
<keyword evidence="4" id="KW-0804">Transcription</keyword>
<keyword evidence="7" id="KW-1185">Reference proteome</keyword>
<evidence type="ECO:0000256" key="2">
    <source>
        <dbReference type="ARBA" id="ARBA00023015"/>
    </source>
</evidence>
<dbReference type="PROSITE" id="PS50931">
    <property type="entry name" value="HTH_LYSR"/>
    <property type="match status" value="1"/>
</dbReference>
<dbReference type="Gene3D" id="3.40.190.290">
    <property type="match status" value="1"/>
</dbReference>
<comment type="caution">
    <text evidence="6">The sequence shown here is derived from an EMBL/GenBank/DDBJ whole genome shotgun (WGS) entry which is preliminary data.</text>
</comment>
<organism evidence="6 7">
    <name type="scientific">Phragmitibacter flavus</name>
    <dbReference type="NCBI Taxonomy" id="2576071"/>
    <lineage>
        <taxon>Bacteria</taxon>
        <taxon>Pseudomonadati</taxon>
        <taxon>Verrucomicrobiota</taxon>
        <taxon>Verrucomicrobiia</taxon>
        <taxon>Verrucomicrobiales</taxon>
        <taxon>Verrucomicrobiaceae</taxon>
        <taxon>Phragmitibacter</taxon>
    </lineage>
</organism>
<dbReference type="InterPro" id="IPR036388">
    <property type="entry name" value="WH-like_DNA-bd_sf"/>
</dbReference>
<evidence type="ECO:0000313" key="6">
    <source>
        <dbReference type="EMBL" id="TLD72734.1"/>
    </source>
</evidence>
<dbReference type="PANTHER" id="PTHR30346">
    <property type="entry name" value="TRANSCRIPTIONAL DUAL REGULATOR HCAR-RELATED"/>
    <property type="match status" value="1"/>
</dbReference>
<feature type="domain" description="HTH lysR-type" evidence="5">
    <location>
        <begin position="1"/>
        <end position="58"/>
    </location>
</feature>
<sequence>MNVHHLELFYYVAKHHGISAAARHIPYGIQQPAISAQVINLEDSLGVTLFHRRPFSLTQAGRELFAFIEPFFGKLSDIDARLRGGRVVRLRIGAPEPIQHNYLPAMLQTLKKRVPELSFSLTSGLQDVFEQQLLAQEIDIAFTGIHGKPAPGIQCQEMIRIPLALVVRERSGFKKAQQLWEMDRIDEPLLCVPVPEPVTTIFLTELQRRKIEWYPSLELASLDLVGRYVAEGFGIGLTIMQPDVPAPAGTRLIPLTDFPEVPYAALWLGKINPLLETVLREARSIAGKVSSLSPA</sequence>
<reference evidence="6 7" key="1">
    <citation type="submission" date="2019-05" db="EMBL/GenBank/DDBJ databases">
        <title>Verrucobacter flavum gen. nov., sp. nov. a new member of the family Verrucomicrobiaceae.</title>
        <authorList>
            <person name="Szuroczki S."/>
            <person name="Abbaszade G."/>
            <person name="Szabo A."/>
            <person name="Felfoldi T."/>
            <person name="Schumann P."/>
            <person name="Boka K."/>
            <person name="Keki Z."/>
            <person name="Toumi M."/>
            <person name="Toth E."/>
        </authorList>
    </citation>
    <scope>NUCLEOTIDE SEQUENCE [LARGE SCALE GENOMIC DNA]</scope>
    <source>
        <strain evidence="6 7">MG-N-17</strain>
    </source>
</reference>
<evidence type="ECO:0000313" key="7">
    <source>
        <dbReference type="Proteomes" id="UP000306196"/>
    </source>
</evidence>
<evidence type="ECO:0000256" key="4">
    <source>
        <dbReference type="ARBA" id="ARBA00023163"/>
    </source>
</evidence>
<protein>
    <submittedName>
        <fullName evidence="6">LysR family transcriptional regulator</fullName>
    </submittedName>
</protein>
<accession>A0A5R8KK87</accession>
<keyword evidence="2" id="KW-0805">Transcription regulation</keyword>
<dbReference type="AlphaFoldDB" id="A0A5R8KK87"/>
<dbReference type="GO" id="GO:0003677">
    <property type="term" value="F:DNA binding"/>
    <property type="evidence" value="ECO:0007669"/>
    <property type="project" value="UniProtKB-KW"/>
</dbReference>
<dbReference type="Proteomes" id="UP000306196">
    <property type="component" value="Unassembled WGS sequence"/>
</dbReference>
<dbReference type="Gene3D" id="1.10.10.10">
    <property type="entry name" value="Winged helix-like DNA-binding domain superfamily/Winged helix DNA-binding domain"/>
    <property type="match status" value="1"/>
</dbReference>
<dbReference type="Pfam" id="PF00126">
    <property type="entry name" value="HTH_1"/>
    <property type="match status" value="1"/>
</dbReference>
<dbReference type="CDD" id="cd05466">
    <property type="entry name" value="PBP2_LTTR_substrate"/>
    <property type="match status" value="1"/>
</dbReference>
<evidence type="ECO:0000256" key="1">
    <source>
        <dbReference type="ARBA" id="ARBA00009437"/>
    </source>
</evidence>
<dbReference type="RefSeq" id="WP_138084357.1">
    <property type="nucleotide sequence ID" value="NZ_VAUV01000001.1"/>
</dbReference>
<dbReference type="PANTHER" id="PTHR30346:SF0">
    <property type="entry name" value="HCA OPERON TRANSCRIPTIONAL ACTIVATOR HCAR"/>
    <property type="match status" value="1"/>
</dbReference>
<comment type="similarity">
    <text evidence="1">Belongs to the LysR transcriptional regulatory family.</text>
</comment>
<dbReference type="OrthoDB" id="9785745at2"/>
<dbReference type="Pfam" id="PF03466">
    <property type="entry name" value="LysR_substrate"/>
    <property type="match status" value="1"/>
</dbReference>
<name>A0A5R8KK87_9BACT</name>
<dbReference type="GO" id="GO:0003700">
    <property type="term" value="F:DNA-binding transcription factor activity"/>
    <property type="evidence" value="ECO:0007669"/>
    <property type="project" value="InterPro"/>
</dbReference>
<dbReference type="InterPro" id="IPR036390">
    <property type="entry name" value="WH_DNA-bd_sf"/>
</dbReference>
<dbReference type="InterPro" id="IPR000847">
    <property type="entry name" value="LysR_HTH_N"/>
</dbReference>
<dbReference type="GO" id="GO:0032993">
    <property type="term" value="C:protein-DNA complex"/>
    <property type="evidence" value="ECO:0007669"/>
    <property type="project" value="TreeGrafter"/>
</dbReference>
<evidence type="ECO:0000259" key="5">
    <source>
        <dbReference type="PROSITE" id="PS50931"/>
    </source>
</evidence>
<evidence type="ECO:0000256" key="3">
    <source>
        <dbReference type="ARBA" id="ARBA00023125"/>
    </source>
</evidence>
<dbReference type="EMBL" id="VAUV01000001">
    <property type="protein sequence ID" value="TLD72734.1"/>
    <property type="molecule type" value="Genomic_DNA"/>
</dbReference>
<gene>
    <name evidence="6" type="ORF">FEM03_01275</name>
</gene>